<reference evidence="1" key="1">
    <citation type="submission" date="2023-03" db="EMBL/GenBank/DDBJ databases">
        <title>Massive genome expansion in bonnet fungi (Mycena s.s.) driven by repeated elements and novel gene families across ecological guilds.</title>
        <authorList>
            <consortium name="Lawrence Berkeley National Laboratory"/>
            <person name="Harder C.B."/>
            <person name="Miyauchi S."/>
            <person name="Viragh M."/>
            <person name="Kuo A."/>
            <person name="Thoen E."/>
            <person name="Andreopoulos B."/>
            <person name="Lu D."/>
            <person name="Skrede I."/>
            <person name="Drula E."/>
            <person name="Henrissat B."/>
            <person name="Morin E."/>
            <person name="Kohler A."/>
            <person name="Barry K."/>
            <person name="LaButti K."/>
            <person name="Morin E."/>
            <person name="Salamov A."/>
            <person name="Lipzen A."/>
            <person name="Mereny Z."/>
            <person name="Hegedus B."/>
            <person name="Baldrian P."/>
            <person name="Stursova M."/>
            <person name="Weitz H."/>
            <person name="Taylor A."/>
            <person name="Grigoriev I.V."/>
            <person name="Nagy L.G."/>
            <person name="Martin F."/>
            <person name="Kauserud H."/>
        </authorList>
    </citation>
    <scope>NUCLEOTIDE SEQUENCE</scope>
    <source>
        <strain evidence="1">CBHHK182m</strain>
    </source>
</reference>
<dbReference type="AlphaFoldDB" id="A0AAD7JLB5"/>
<organism evidence="1 2">
    <name type="scientific">Mycena metata</name>
    <dbReference type="NCBI Taxonomy" id="1033252"/>
    <lineage>
        <taxon>Eukaryota</taxon>
        <taxon>Fungi</taxon>
        <taxon>Dikarya</taxon>
        <taxon>Basidiomycota</taxon>
        <taxon>Agaricomycotina</taxon>
        <taxon>Agaricomycetes</taxon>
        <taxon>Agaricomycetidae</taxon>
        <taxon>Agaricales</taxon>
        <taxon>Marasmiineae</taxon>
        <taxon>Mycenaceae</taxon>
        <taxon>Mycena</taxon>
    </lineage>
</organism>
<keyword evidence="2" id="KW-1185">Reference proteome</keyword>
<name>A0AAD7JLB5_9AGAR</name>
<comment type="caution">
    <text evidence="1">The sequence shown here is derived from an EMBL/GenBank/DDBJ whole genome shotgun (WGS) entry which is preliminary data.</text>
</comment>
<gene>
    <name evidence="1" type="ORF">B0H16DRAFT_1717792</name>
</gene>
<dbReference type="Proteomes" id="UP001215598">
    <property type="component" value="Unassembled WGS sequence"/>
</dbReference>
<proteinExistence type="predicted"/>
<sequence length="319" mass="34529">MELPRGIAPVVSCFCPLGETVLCLSSGEATHVVSPIARSYDVRSALGYGVRGLGGFWDGALHSGCHPSLSALASPFLKSFWRTSRVPTQFYGAPVLLLARLCETVLSGGARFFSASHASSLPPSRLPSSIALLSHNANANPRLPFRAALWPLFHDLLWQDIAPEDTSQDTHYAAYAAANQAFAERIKSVEAGCVAFPSLTFPPTLIPTFLLLCPYRPRRLLSPLAILSAFCSPVARLRARVPHVAPPLLLCVPTFRLHRRSPRPPSLHLPVPPHPLRLPYFLFVSSLPASFPVLPCPSLLPSFPSSSPLSLASSPRFFS</sequence>
<evidence type="ECO:0000313" key="1">
    <source>
        <dbReference type="EMBL" id="KAJ7765240.1"/>
    </source>
</evidence>
<accession>A0AAD7JLB5</accession>
<dbReference type="EMBL" id="JARKIB010000026">
    <property type="protein sequence ID" value="KAJ7765240.1"/>
    <property type="molecule type" value="Genomic_DNA"/>
</dbReference>
<evidence type="ECO:0000313" key="2">
    <source>
        <dbReference type="Proteomes" id="UP001215598"/>
    </source>
</evidence>
<protein>
    <submittedName>
        <fullName evidence="1">Uncharacterized protein</fullName>
    </submittedName>
</protein>
<dbReference type="Gene3D" id="3.40.50.2000">
    <property type="entry name" value="Glycogen Phosphorylase B"/>
    <property type="match status" value="1"/>
</dbReference>